<dbReference type="SUPFAM" id="SSF103473">
    <property type="entry name" value="MFS general substrate transporter"/>
    <property type="match status" value="1"/>
</dbReference>
<feature type="transmembrane region" description="Helical" evidence="6">
    <location>
        <begin position="338"/>
        <end position="361"/>
    </location>
</feature>
<dbReference type="Proteomes" id="UP000288859">
    <property type="component" value="Unassembled WGS sequence"/>
</dbReference>
<dbReference type="VEuPathDB" id="FungiDB:PV10_04683"/>
<dbReference type="FunFam" id="1.20.1250.20:FF:000034">
    <property type="entry name" value="MFS general substrate transporter"/>
    <property type="match status" value="1"/>
</dbReference>
<dbReference type="InterPro" id="IPR036259">
    <property type="entry name" value="MFS_trans_sf"/>
</dbReference>
<evidence type="ECO:0000256" key="3">
    <source>
        <dbReference type="ARBA" id="ARBA00022692"/>
    </source>
</evidence>
<evidence type="ECO:0000313" key="9">
    <source>
        <dbReference type="Proteomes" id="UP000288859"/>
    </source>
</evidence>
<comment type="caution">
    <text evidence="8">The sequence shown here is derived from an EMBL/GenBank/DDBJ whole genome shotgun (WGS) entry which is preliminary data.</text>
</comment>
<reference evidence="8 9" key="1">
    <citation type="submission" date="2017-03" db="EMBL/GenBank/DDBJ databases">
        <title>Genomes of endolithic fungi from Antarctica.</title>
        <authorList>
            <person name="Coleine C."/>
            <person name="Masonjones S."/>
            <person name="Stajich J.E."/>
        </authorList>
    </citation>
    <scope>NUCLEOTIDE SEQUENCE [LARGE SCALE GENOMIC DNA]</scope>
    <source>
        <strain evidence="8 9">CCFEE 6314</strain>
    </source>
</reference>
<dbReference type="EMBL" id="NAJM01000064">
    <property type="protein sequence ID" value="RVX66286.1"/>
    <property type="molecule type" value="Genomic_DNA"/>
</dbReference>
<keyword evidence="5 6" id="KW-0472">Membrane</keyword>
<feature type="transmembrane region" description="Helical" evidence="6">
    <location>
        <begin position="311"/>
        <end position="331"/>
    </location>
</feature>
<sequence length="490" mass="54380">MNIVGNETGPAEAVSVKKLNGEEIETASEHEIDHVAERKVTRKVDFVLVPMLCLLLIVAFLDRTNIGNARIQGLEADLGMKGTDYNIALFVFFIPYLLLDIPCNMIMKKLRPSRYLSTLMFAWGLVTIGEGLTRSFAGLVVCRVLLGALEAGYFPGAIFLLAMYYTRYELHARMNVYYAAGSVSTAFGGLLAYAIAHMEGVGGYAAWRWIFLLEGIFTCLVAVFTWFTLPDWPEQNTHLSEDERRVLLVKLARDHNEYVEDKSTWVVFKECLKDPKVALMYFGTAVTGASSSYFLPTILRELGWTSLKAQYMSIPVWMFAVVTSITAGFGSDWANHRYLFSAVPLVISVIGYALLIAGQSVSVGVRYFAIFLVVGGVFAAITISITWLNNNIVGQKRRGISTAIMLAFGNCGSIMGSNVYLSREAPVYHTGYGISLGMTALTIIVGTAFFFYARYENHQKASGARDYLLSLPQAEQNALGDKHPSYRYTY</sequence>
<dbReference type="Gene3D" id="1.20.1250.20">
    <property type="entry name" value="MFS general substrate transporter like domains"/>
    <property type="match status" value="2"/>
</dbReference>
<feature type="transmembrane region" description="Helical" evidence="6">
    <location>
        <begin position="367"/>
        <end position="388"/>
    </location>
</feature>
<feature type="transmembrane region" description="Helical" evidence="6">
    <location>
        <begin position="85"/>
        <end position="103"/>
    </location>
</feature>
<dbReference type="OrthoDB" id="2985014at2759"/>
<comment type="subcellular location">
    <subcellularLocation>
        <location evidence="1">Membrane</location>
        <topology evidence="1">Multi-pass membrane protein</topology>
    </subcellularLocation>
</comment>
<accession>A0A438MRM4</accession>
<feature type="transmembrane region" description="Helical" evidence="6">
    <location>
        <begin position="432"/>
        <end position="453"/>
    </location>
</feature>
<feature type="transmembrane region" description="Helical" evidence="6">
    <location>
        <begin position="207"/>
        <end position="229"/>
    </location>
</feature>
<name>A0A438MRM4_EXOME</name>
<evidence type="ECO:0000256" key="6">
    <source>
        <dbReference type="SAM" id="Phobius"/>
    </source>
</evidence>
<dbReference type="PANTHER" id="PTHR43791:SF52">
    <property type="entry name" value="TRANSPORTER, PUTATIVE (AFU_ORTHOLOGUE AFUA_1G11820)-RELATED"/>
    <property type="match status" value="1"/>
</dbReference>
<feature type="transmembrane region" description="Helical" evidence="6">
    <location>
        <begin position="144"/>
        <end position="164"/>
    </location>
</feature>
<evidence type="ECO:0000313" key="8">
    <source>
        <dbReference type="EMBL" id="RVX66286.1"/>
    </source>
</evidence>
<feature type="transmembrane region" description="Helical" evidence="6">
    <location>
        <begin position="176"/>
        <end position="195"/>
    </location>
</feature>
<dbReference type="GO" id="GO:0016020">
    <property type="term" value="C:membrane"/>
    <property type="evidence" value="ECO:0007669"/>
    <property type="project" value="UniProtKB-SubCell"/>
</dbReference>
<evidence type="ECO:0000256" key="1">
    <source>
        <dbReference type="ARBA" id="ARBA00004141"/>
    </source>
</evidence>
<dbReference type="PANTHER" id="PTHR43791">
    <property type="entry name" value="PERMEASE-RELATED"/>
    <property type="match status" value="1"/>
</dbReference>
<proteinExistence type="predicted"/>
<feature type="transmembrane region" description="Helical" evidence="6">
    <location>
        <begin position="115"/>
        <end position="132"/>
    </location>
</feature>
<dbReference type="AlphaFoldDB" id="A0A438MRM4"/>
<keyword evidence="4 6" id="KW-1133">Transmembrane helix</keyword>
<evidence type="ECO:0000259" key="7">
    <source>
        <dbReference type="PROSITE" id="PS50850"/>
    </source>
</evidence>
<dbReference type="Pfam" id="PF07690">
    <property type="entry name" value="MFS_1"/>
    <property type="match status" value="1"/>
</dbReference>
<dbReference type="FunFam" id="1.20.1250.20:FF:000013">
    <property type="entry name" value="MFS general substrate transporter"/>
    <property type="match status" value="1"/>
</dbReference>
<organism evidence="8 9">
    <name type="scientific">Exophiala mesophila</name>
    <name type="common">Black yeast-like fungus</name>
    <dbReference type="NCBI Taxonomy" id="212818"/>
    <lineage>
        <taxon>Eukaryota</taxon>
        <taxon>Fungi</taxon>
        <taxon>Dikarya</taxon>
        <taxon>Ascomycota</taxon>
        <taxon>Pezizomycotina</taxon>
        <taxon>Eurotiomycetes</taxon>
        <taxon>Chaetothyriomycetidae</taxon>
        <taxon>Chaetothyriales</taxon>
        <taxon>Herpotrichiellaceae</taxon>
        <taxon>Exophiala</taxon>
    </lineage>
</organism>
<feature type="transmembrane region" description="Helical" evidence="6">
    <location>
        <begin position="400"/>
        <end position="420"/>
    </location>
</feature>
<dbReference type="PROSITE" id="PS50850">
    <property type="entry name" value="MFS"/>
    <property type="match status" value="1"/>
</dbReference>
<evidence type="ECO:0000256" key="2">
    <source>
        <dbReference type="ARBA" id="ARBA00022448"/>
    </source>
</evidence>
<keyword evidence="2" id="KW-0813">Transport</keyword>
<feature type="transmembrane region" description="Helical" evidence="6">
    <location>
        <begin position="44"/>
        <end position="61"/>
    </location>
</feature>
<keyword evidence="3 6" id="KW-0812">Transmembrane</keyword>
<feature type="transmembrane region" description="Helical" evidence="6">
    <location>
        <begin position="278"/>
        <end position="299"/>
    </location>
</feature>
<dbReference type="GO" id="GO:0022857">
    <property type="term" value="F:transmembrane transporter activity"/>
    <property type="evidence" value="ECO:0007669"/>
    <property type="project" value="InterPro"/>
</dbReference>
<dbReference type="InterPro" id="IPR020846">
    <property type="entry name" value="MFS_dom"/>
</dbReference>
<gene>
    <name evidence="8" type="ORF">B0A52_09717</name>
</gene>
<dbReference type="InterPro" id="IPR011701">
    <property type="entry name" value="MFS"/>
</dbReference>
<feature type="domain" description="Major facilitator superfamily (MFS) profile" evidence="7">
    <location>
        <begin position="48"/>
        <end position="458"/>
    </location>
</feature>
<protein>
    <recommendedName>
        <fullName evidence="7">Major facilitator superfamily (MFS) profile domain-containing protein</fullName>
    </recommendedName>
</protein>
<evidence type="ECO:0000256" key="4">
    <source>
        <dbReference type="ARBA" id="ARBA00022989"/>
    </source>
</evidence>
<evidence type="ECO:0000256" key="5">
    <source>
        <dbReference type="ARBA" id="ARBA00023136"/>
    </source>
</evidence>